<dbReference type="AlphaFoldDB" id="A0A1F5V099"/>
<proteinExistence type="predicted"/>
<evidence type="ECO:0000313" key="2">
    <source>
        <dbReference type="Proteomes" id="UP000179157"/>
    </source>
</evidence>
<protein>
    <submittedName>
        <fullName evidence="1">Uncharacterized protein</fullName>
    </submittedName>
</protein>
<dbReference type="STRING" id="1817864.A2Z21_08680"/>
<gene>
    <name evidence="1" type="ORF">A2Z21_08680</name>
</gene>
<comment type="caution">
    <text evidence="1">The sequence shown here is derived from an EMBL/GenBank/DDBJ whole genome shotgun (WGS) entry which is preliminary data.</text>
</comment>
<sequence>MTALKLHPLDDWVLHLGKLLSAFQSLEFVLRGFLYERTAEPEQRPPHGEDLYAHQVGSLVLLNPMTDYRSLKQLIVAYNSSLPPDRNDWAVEPGVADTRDAIAHGRVTAPEVGEKMRLIKFSPPIAKQPTHVRVTVNLTVDLAWLKSQIDYVQTQTLKVVDAHRTLHSSPAV</sequence>
<organism evidence="1 2">
    <name type="scientific">Fraserbacteria sp. (strain RBG_16_55_9)</name>
    <dbReference type="NCBI Taxonomy" id="1817864"/>
    <lineage>
        <taxon>Bacteria</taxon>
        <taxon>Candidatus Fraseribacteriota</taxon>
    </lineage>
</organism>
<accession>A0A1F5V099</accession>
<reference evidence="1 2" key="1">
    <citation type="journal article" date="2016" name="Nat. Commun.">
        <title>Thousands of microbial genomes shed light on interconnected biogeochemical processes in an aquifer system.</title>
        <authorList>
            <person name="Anantharaman K."/>
            <person name="Brown C.T."/>
            <person name="Hug L.A."/>
            <person name="Sharon I."/>
            <person name="Castelle C.J."/>
            <person name="Probst A.J."/>
            <person name="Thomas B.C."/>
            <person name="Singh A."/>
            <person name="Wilkins M.J."/>
            <person name="Karaoz U."/>
            <person name="Brodie E.L."/>
            <person name="Williams K.H."/>
            <person name="Hubbard S.S."/>
            <person name="Banfield J.F."/>
        </authorList>
    </citation>
    <scope>NUCLEOTIDE SEQUENCE [LARGE SCALE GENOMIC DNA]</scope>
    <source>
        <strain evidence="2">RBG_16_55_9</strain>
    </source>
</reference>
<dbReference type="Proteomes" id="UP000179157">
    <property type="component" value="Unassembled WGS sequence"/>
</dbReference>
<dbReference type="EMBL" id="MFGX01000024">
    <property type="protein sequence ID" value="OGF56849.1"/>
    <property type="molecule type" value="Genomic_DNA"/>
</dbReference>
<evidence type="ECO:0000313" key="1">
    <source>
        <dbReference type="EMBL" id="OGF56849.1"/>
    </source>
</evidence>
<name>A0A1F5V099_FRAXR</name>